<name>A0ABV6UEA6_9ACTN</name>
<dbReference type="RefSeq" id="WP_051726089.1">
    <property type="nucleotide sequence ID" value="NZ_JBHEZZ010000001.1"/>
</dbReference>
<sequence>MGAKSAMLVFSEGCAADRLRAARESDEVAAAALVARVHPGCGVEPVPGVSLWEGTYPPDGTSYAASFDGVEVVCDRRLMGHRPSLMPSHLLAAGRGDRVFFHAMHSVSDALTFAVWEGGVLVRSLSLSSDGGIAENIGAPYEFEASFWAGERPVGSVSWWGEDQPSYPLAFHPLELGEEALREFAGFVLEGRLHPDDVDADAVPLQGFHVTGPNGPDPARVRAELEQRVATMRLHRHTTVQFGASRGESGA</sequence>
<keyword evidence="2" id="KW-1185">Reference proteome</keyword>
<proteinExistence type="predicted"/>
<dbReference type="EMBL" id="JBHEZZ010000001">
    <property type="protein sequence ID" value="MFC1399786.1"/>
    <property type="molecule type" value="Genomic_DNA"/>
</dbReference>
<gene>
    <name evidence="1" type="ORF">ACEZDJ_00570</name>
</gene>
<evidence type="ECO:0000313" key="2">
    <source>
        <dbReference type="Proteomes" id="UP001592528"/>
    </source>
</evidence>
<organism evidence="1 2">
    <name type="scientific">Streptacidiphilus cavernicola</name>
    <dbReference type="NCBI Taxonomy" id="3342716"/>
    <lineage>
        <taxon>Bacteria</taxon>
        <taxon>Bacillati</taxon>
        <taxon>Actinomycetota</taxon>
        <taxon>Actinomycetes</taxon>
        <taxon>Kitasatosporales</taxon>
        <taxon>Streptomycetaceae</taxon>
        <taxon>Streptacidiphilus</taxon>
    </lineage>
</organism>
<evidence type="ECO:0000313" key="1">
    <source>
        <dbReference type="EMBL" id="MFC1399786.1"/>
    </source>
</evidence>
<dbReference type="Proteomes" id="UP001592528">
    <property type="component" value="Unassembled WGS sequence"/>
</dbReference>
<comment type="caution">
    <text evidence="1">The sequence shown here is derived from an EMBL/GenBank/DDBJ whole genome shotgun (WGS) entry which is preliminary data.</text>
</comment>
<dbReference type="InterPro" id="IPR053847">
    <property type="entry name" value="DUF6928"/>
</dbReference>
<accession>A0ABV6UEA6</accession>
<protein>
    <submittedName>
        <fullName evidence="1">Uncharacterized protein</fullName>
    </submittedName>
</protein>
<dbReference type="Pfam" id="PF21997">
    <property type="entry name" value="DUF6928"/>
    <property type="match status" value="1"/>
</dbReference>
<reference evidence="1 2" key="1">
    <citation type="submission" date="2024-09" db="EMBL/GenBank/DDBJ databases">
        <authorList>
            <person name="Lee S.D."/>
        </authorList>
    </citation>
    <scope>NUCLEOTIDE SEQUENCE [LARGE SCALE GENOMIC DNA]</scope>
    <source>
        <strain evidence="1 2">N1-5</strain>
    </source>
</reference>